<dbReference type="PANTHER" id="PTHR43479">
    <property type="entry name" value="ACREF/ENVCD OPERON REPRESSOR-RELATED"/>
    <property type="match status" value="1"/>
</dbReference>
<dbReference type="RefSeq" id="WP_185916250.1">
    <property type="nucleotide sequence ID" value="NZ_JACMSD010000006.1"/>
</dbReference>
<proteinExistence type="predicted"/>
<dbReference type="FunFam" id="1.10.10.60:FF:000141">
    <property type="entry name" value="TetR family transcriptional regulator"/>
    <property type="match status" value="1"/>
</dbReference>
<evidence type="ECO:0000256" key="3">
    <source>
        <dbReference type="ARBA" id="ARBA00023163"/>
    </source>
</evidence>
<evidence type="ECO:0000256" key="2">
    <source>
        <dbReference type="ARBA" id="ARBA00023125"/>
    </source>
</evidence>
<dbReference type="Proteomes" id="UP001205063">
    <property type="component" value="Unassembled WGS sequence"/>
</dbReference>
<reference evidence="6" key="1">
    <citation type="submission" date="2022-06" db="EMBL/GenBank/DDBJ databases">
        <title>Isolation of gut microbiota from human fecal samples.</title>
        <authorList>
            <person name="Pamer E.G."/>
            <person name="Barat B."/>
            <person name="Waligurski E."/>
            <person name="Medina S."/>
            <person name="Paddock L."/>
            <person name="Mostad J."/>
        </authorList>
    </citation>
    <scope>NUCLEOTIDE SEQUENCE</scope>
    <source>
        <strain evidence="6">DFI.7.96</strain>
    </source>
</reference>
<evidence type="ECO:0000313" key="7">
    <source>
        <dbReference type="Proteomes" id="UP001205063"/>
    </source>
</evidence>
<dbReference type="GO" id="GO:0003677">
    <property type="term" value="F:DNA binding"/>
    <property type="evidence" value="ECO:0007669"/>
    <property type="project" value="UniProtKB-UniRule"/>
</dbReference>
<keyword evidence="2 4" id="KW-0238">DNA-binding</keyword>
<dbReference type="InterPro" id="IPR009057">
    <property type="entry name" value="Homeodomain-like_sf"/>
</dbReference>
<dbReference type="Gene3D" id="1.10.357.10">
    <property type="entry name" value="Tetracycline Repressor, domain 2"/>
    <property type="match status" value="1"/>
</dbReference>
<dbReference type="InterPro" id="IPR050624">
    <property type="entry name" value="HTH-type_Tx_Regulator"/>
</dbReference>
<accession>A0AAW5K649</accession>
<sequence length="190" mass="21409">MPRVSKEPEERRREILDTAIELFYKKGFSHTSISDIAQKAGISQGLCYRYFPSKEAIADAAVDRYAQMLLDKTTPVLCAPDRTLREKLRDTPSVLETETDDNFYYKLAHAAENSAVHQQVIARLSALLVPLVAQQIRLANERGETCIADPETAADFCIYGQRGVFLRQDISREEKIARIAAFLGQMLNLS</sequence>
<dbReference type="EMBL" id="JANGAB010000001">
    <property type="protein sequence ID" value="MCQ4948078.1"/>
    <property type="molecule type" value="Genomic_DNA"/>
</dbReference>
<dbReference type="Pfam" id="PF00440">
    <property type="entry name" value="TetR_N"/>
    <property type="match status" value="1"/>
</dbReference>
<evidence type="ECO:0000313" key="6">
    <source>
        <dbReference type="EMBL" id="MCQ4948078.1"/>
    </source>
</evidence>
<evidence type="ECO:0000256" key="1">
    <source>
        <dbReference type="ARBA" id="ARBA00023015"/>
    </source>
</evidence>
<gene>
    <name evidence="6" type="ORF">NE646_00130</name>
</gene>
<feature type="DNA-binding region" description="H-T-H motif" evidence="4">
    <location>
        <begin position="32"/>
        <end position="51"/>
    </location>
</feature>
<dbReference type="PANTHER" id="PTHR43479:SF11">
    <property type="entry name" value="ACREF_ENVCD OPERON REPRESSOR-RELATED"/>
    <property type="match status" value="1"/>
</dbReference>
<protein>
    <submittedName>
        <fullName evidence="6">TetR/AcrR family transcriptional regulator</fullName>
    </submittedName>
</protein>
<evidence type="ECO:0000256" key="4">
    <source>
        <dbReference type="PROSITE-ProRule" id="PRU00335"/>
    </source>
</evidence>
<evidence type="ECO:0000259" key="5">
    <source>
        <dbReference type="PROSITE" id="PS50977"/>
    </source>
</evidence>
<dbReference type="PRINTS" id="PR00455">
    <property type="entry name" value="HTHTETR"/>
</dbReference>
<dbReference type="AlphaFoldDB" id="A0AAW5K649"/>
<organism evidence="6 7">
    <name type="scientific">Bittarella massiliensis</name>
    <name type="common">ex Durand et al. 2017</name>
    <dbReference type="NCBI Taxonomy" id="1720313"/>
    <lineage>
        <taxon>Bacteria</taxon>
        <taxon>Bacillati</taxon>
        <taxon>Bacillota</taxon>
        <taxon>Clostridia</taxon>
        <taxon>Eubacteriales</taxon>
        <taxon>Oscillospiraceae</taxon>
        <taxon>Bittarella (ex Durand et al. 2017)</taxon>
    </lineage>
</organism>
<dbReference type="SUPFAM" id="SSF46689">
    <property type="entry name" value="Homeodomain-like"/>
    <property type="match status" value="1"/>
</dbReference>
<keyword evidence="1" id="KW-0805">Transcription regulation</keyword>
<keyword evidence="3" id="KW-0804">Transcription</keyword>
<dbReference type="GO" id="GO:0045892">
    <property type="term" value="P:negative regulation of DNA-templated transcription"/>
    <property type="evidence" value="ECO:0007669"/>
    <property type="project" value="UniProtKB-ARBA"/>
</dbReference>
<dbReference type="PROSITE" id="PS50977">
    <property type="entry name" value="HTH_TETR_2"/>
    <property type="match status" value="1"/>
</dbReference>
<dbReference type="InterPro" id="IPR001647">
    <property type="entry name" value="HTH_TetR"/>
</dbReference>
<name>A0AAW5K649_9FIRM</name>
<comment type="caution">
    <text evidence="6">The sequence shown here is derived from an EMBL/GenBank/DDBJ whole genome shotgun (WGS) entry which is preliminary data.</text>
</comment>
<feature type="domain" description="HTH tetR-type" evidence="5">
    <location>
        <begin position="9"/>
        <end position="69"/>
    </location>
</feature>